<dbReference type="InterPro" id="IPR036397">
    <property type="entry name" value="RNaseH_sf"/>
</dbReference>
<keyword evidence="5 8" id="KW-0479">Metal-binding</keyword>
<feature type="binding site" evidence="8">
    <location>
        <position position="18"/>
    </location>
    <ligand>
        <name>a divalent metal cation</name>
        <dbReference type="ChEBI" id="CHEBI:60240"/>
    </ligand>
</feature>
<dbReference type="PROSITE" id="PS51975">
    <property type="entry name" value="RNASE_H_2"/>
    <property type="match status" value="1"/>
</dbReference>
<keyword evidence="6 8" id="KW-0255">Endonuclease</keyword>
<comment type="function">
    <text evidence="9">Endonuclease that specifically degrades the RNA of RNA-DNA hybrids.</text>
</comment>
<evidence type="ECO:0000256" key="9">
    <source>
        <dbReference type="RuleBase" id="RU003515"/>
    </source>
</evidence>
<accession>A0ABQ7JEL1</accession>
<comment type="cofactor">
    <cofactor evidence="8">
        <name>Mn(2+)</name>
        <dbReference type="ChEBI" id="CHEBI:29035"/>
    </cofactor>
    <cofactor evidence="8">
        <name>Mg(2+)</name>
        <dbReference type="ChEBI" id="CHEBI:18420"/>
    </cofactor>
    <text evidence="8">Manganese or magnesium. Binds 1 divalent metal ion per monomer in the absence of substrate. May bind a second metal ion after substrate binding.</text>
</comment>
<dbReference type="PROSITE" id="PS01159">
    <property type="entry name" value="WW_DOMAIN_1"/>
    <property type="match status" value="1"/>
</dbReference>
<dbReference type="Gene3D" id="3.30.420.10">
    <property type="entry name" value="Ribonuclease H-like superfamily/Ribonuclease H"/>
    <property type="match status" value="1"/>
</dbReference>
<evidence type="ECO:0000313" key="11">
    <source>
        <dbReference type="EMBL" id="KAF8822408.1"/>
    </source>
</evidence>
<evidence type="ECO:0000256" key="3">
    <source>
        <dbReference type="ARBA" id="ARBA00007058"/>
    </source>
</evidence>
<dbReference type="InterPro" id="IPR004649">
    <property type="entry name" value="RNase_H2_suA"/>
</dbReference>
<evidence type="ECO:0000259" key="10">
    <source>
        <dbReference type="PROSITE" id="PS51975"/>
    </source>
</evidence>
<dbReference type="SUPFAM" id="SSF53098">
    <property type="entry name" value="Ribonuclease H-like"/>
    <property type="match status" value="1"/>
</dbReference>
<dbReference type="CDD" id="cd07181">
    <property type="entry name" value="RNase_HII_eukaryota_like"/>
    <property type="match status" value="1"/>
</dbReference>
<dbReference type="Gene3D" id="1.10.10.460">
    <property type="entry name" value="Ribonuclease hii. Domain 2"/>
    <property type="match status" value="1"/>
</dbReference>
<comment type="similarity">
    <text evidence="3">Belongs to the RNase HII family. Eukaryotic subfamily.</text>
</comment>
<comment type="cofactor">
    <cofactor evidence="2">
        <name>Mg(2+)</name>
        <dbReference type="ChEBI" id="CHEBI:18420"/>
    </cofactor>
</comment>
<dbReference type="PANTHER" id="PTHR10954:SF7">
    <property type="entry name" value="RIBONUCLEASE H2 SUBUNIT A"/>
    <property type="match status" value="1"/>
</dbReference>
<dbReference type="EMBL" id="JADAQX010000057">
    <property type="protein sequence ID" value="KAF8822408.1"/>
    <property type="molecule type" value="Genomic_DNA"/>
</dbReference>
<protein>
    <recommendedName>
        <fullName evidence="9">Ribonuclease</fullName>
        <ecNumber evidence="9">3.1.26.4</ecNumber>
    </recommendedName>
</protein>
<dbReference type="InterPro" id="IPR001352">
    <property type="entry name" value="RNase_HII/HIII"/>
</dbReference>
<organism evidence="11 12">
    <name type="scientific">Cardiosporidium cionae</name>
    <dbReference type="NCBI Taxonomy" id="476202"/>
    <lineage>
        <taxon>Eukaryota</taxon>
        <taxon>Sar</taxon>
        <taxon>Alveolata</taxon>
        <taxon>Apicomplexa</taxon>
        <taxon>Aconoidasida</taxon>
        <taxon>Nephromycida</taxon>
        <taxon>Cardiosporidium</taxon>
    </lineage>
</organism>
<dbReference type="PANTHER" id="PTHR10954">
    <property type="entry name" value="RIBONUCLEASE H2 SUBUNIT A"/>
    <property type="match status" value="1"/>
</dbReference>
<evidence type="ECO:0000256" key="4">
    <source>
        <dbReference type="ARBA" id="ARBA00022722"/>
    </source>
</evidence>
<comment type="catalytic activity">
    <reaction evidence="1 8 9">
        <text>Endonucleolytic cleavage to 5'-phosphomonoester.</text>
        <dbReference type="EC" id="3.1.26.4"/>
    </reaction>
</comment>
<evidence type="ECO:0000256" key="8">
    <source>
        <dbReference type="PROSITE-ProRule" id="PRU01319"/>
    </source>
</evidence>
<sequence length="280" mass="31803">MLEYHNSLFGEDAVMGIDEAGRGPVLGPMVYACFYCTAAGETYLKKLKVDDSKKLTEMTRERLFDTFWKQKSLFGWIIHSLSPSEISSKMLRKEKYNLNEISHDTAISLIKSTLNAGIALKQVFVDTVGNSTSYQIKLQKHFPSLKIVVTEKADSKFAVVSAASICAKVSRDRILRQWKYVEEGEFSTEFGSGYPGDPVTKSYLNKTFHPLFGYPSIVRFSWNTIKDIMEKKEGIKIEWYEEEETSPLLQYYPPNPKEVTTWAPPTHCGAPLGFYISTNI</sequence>
<feature type="domain" description="RNase H type-2" evidence="10">
    <location>
        <begin position="12"/>
        <end position="234"/>
    </location>
</feature>
<evidence type="ECO:0000256" key="7">
    <source>
        <dbReference type="ARBA" id="ARBA00022801"/>
    </source>
</evidence>
<evidence type="ECO:0000256" key="1">
    <source>
        <dbReference type="ARBA" id="ARBA00000077"/>
    </source>
</evidence>
<keyword evidence="7 8" id="KW-0378">Hydrolase</keyword>
<evidence type="ECO:0000313" key="12">
    <source>
        <dbReference type="Proteomes" id="UP000823046"/>
    </source>
</evidence>
<dbReference type="Pfam" id="PF01351">
    <property type="entry name" value="RNase_HII"/>
    <property type="match status" value="1"/>
</dbReference>
<dbReference type="InterPro" id="IPR024567">
    <property type="entry name" value="RNase_HII/HIII_dom"/>
</dbReference>
<dbReference type="InterPro" id="IPR012337">
    <property type="entry name" value="RNaseH-like_sf"/>
</dbReference>
<dbReference type="EC" id="3.1.26.4" evidence="9"/>
<name>A0ABQ7JEL1_9APIC</name>
<gene>
    <name evidence="11" type="ORF">IE077_003835</name>
</gene>
<dbReference type="InterPro" id="IPR001202">
    <property type="entry name" value="WW_dom"/>
</dbReference>
<evidence type="ECO:0000256" key="2">
    <source>
        <dbReference type="ARBA" id="ARBA00001946"/>
    </source>
</evidence>
<comment type="caution">
    <text evidence="11">The sequence shown here is derived from an EMBL/GenBank/DDBJ whole genome shotgun (WGS) entry which is preliminary data.</text>
</comment>
<evidence type="ECO:0000256" key="6">
    <source>
        <dbReference type="ARBA" id="ARBA00022759"/>
    </source>
</evidence>
<feature type="binding site" evidence="8">
    <location>
        <position position="126"/>
    </location>
    <ligand>
        <name>a divalent metal cation</name>
        <dbReference type="ChEBI" id="CHEBI:60240"/>
    </ligand>
</feature>
<evidence type="ECO:0000256" key="5">
    <source>
        <dbReference type="ARBA" id="ARBA00022723"/>
    </source>
</evidence>
<proteinExistence type="inferred from homology"/>
<reference evidence="11 12" key="1">
    <citation type="journal article" date="2020" name="bioRxiv">
        <title>Metabolic contributions of an alphaproteobacterial endosymbiont in the apicomplexan Cardiosporidium cionae.</title>
        <authorList>
            <person name="Hunter E.S."/>
            <person name="Paight C.J."/>
            <person name="Lane C.E."/>
        </authorList>
    </citation>
    <scope>NUCLEOTIDE SEQUENCE [LARGE SCALE GENOMIC DNA]</scope>
    <source>
        <strain evidence="11">ESH_2018</strain>
    </source>
</reference>
<keyword evidence="12" id="KW-1185">Reference proteome</keyword>
<dbReference type="NCBIfam" id="TIGR00729">
    <property type="entry name" value="ribonuclease HII"/>
    <property type="match status" value="1"/>
</dbReference>
<feature type="binding site" evidence="8">
    <location>
        <position position="19"/>
    </location>
    <ligand>
        <name>a divalent metal cation</name>
        <dbReference type="ChEBI" id="CHEBI:60240"/>
    </ligand>
</feature>
<keyword evidence="4 8" id="KW-0540">Nuclease</keyword>
<dbReference type="InterPro" id="IPR023160">
    <property type="entry name" value="RNase_HII_hlx-loop-hlx_cap_dom"/>
</dbReference>
<dbReference type="Proteomes" id="UP000823046">
    <property type="component" value="Unassembled WGS sequence"/>
</dbReference>